<feature type="binding site" evidence="7">
    <location>
        <position position="47"/>
    </location>
    <ligand>
        <name>substrate</name>
    </ligand>
</feature>
<evidence type="ECO:0000256" key="8">
    <source>
        <dbReference type="PIRSR" id="PIRSR000705-3"/>
    </source>
</evidence>
<dbReference type="GO" id="GO:0005737">
    <property type="term" value="C:cytoplasm"/>
    <property type="evidence" value="ECO:0007669"/>
    <property type="project" value="TreeGrafter"/>
</dbReference>
<dbReference type="InterPro" id="IPR002624">
    <property type="entry name" value="DCK/DGK"/>
</dbReference>
<dbReference type="KEGG" id="pmet:G4Y79_12670"/>
<evidence type="ECO:0000313" key="10">
    <source>
        <dbReference type="EMBL" id="QPC80566.1"/>
    </source>
</evidence>
<keyword evidence="2" id="KW-0808">Transferase</keyword>
<evidence type="ECO:0000256" key="7">
    <source>
        <dbReference type="PIRSR" id="PIRSR000705-2"/>
    </source>
</evidence>
<dbReference type="Pfam" id="PF01712">
    <property type="entry name" value="dNK"/>
    <property type="match status" value="1"/>
</dbReference>
<keyword evidence="4 10" id="KW-0418">Kinase</keyword>
<evidence type="ECO:0000256" key="6">
    <source>
        <dbReference type="PIRSR" id="PIRSR000705-1"/>
    </source>
</evidence>
<dbReference type="SUPFAM" id="SSF52540">
    <property type="entry name" value="P-loop containing nucleoside triphosphate hydrolases"/>
    <property type="match status" value="1"/>
</dbReference>
<evidence type="ECO:0000256" key="5">
    <source>
        <dbReference type="ARBA" id="ARBA00022840"/>
    </source>
</evidence>
<feature type="binding site" evidence="7">
    <location>
        <position position="58"/>
    </location>
    <ligand>
        <name>substrate</name>
    </ligand>
</feature>
<dbReference type="PANTHER" id="PTHR10513">
    <property type="entry name" value="DEOXYNUCLEOSIDE KINASE"/>
    <property type="match status" value="1"/>
</dbReference>
<dbReference type="PIRSF" id="PIRSF000705">
    <property type="entry name" value="DNK"/>
    <property type="match status" value="1"/>
</dbReference>
<dbReference type="FunFam" id="3.40.50.300:FF:000659">
    <property type="entry name" value="Deoxyguanosine kinase"/>
    <property type="match status" value="1"/>
</dbReference>
<feature type="binding site" evidence="8">
    <location>
        <begin position="11"/>
        <end position="19"/>
    </location>
    <ligand>
        <name>ATP</name>
        <dbReference type="ChEBI" id="CHEBI:30616"/>
    </ligand>
</feature>
<comment type="similarity">
    <text evidence="1">Belongs to the DCK/DGK family.</text>
</comment>
<feature type="binding site" evidence="7">
    <location>
        <position position="83"/>
    </location>
    <ligand>
        <name>substrate</name>
    </ligand>
</feature>
<feature type="domain" description="Deoxynucleoside kinase" evidence="9">
    <location>
        <begin position="7"/>
        <end position="204"/>
    </location>
</feature>
<evidence type="ECO:0000259" key="9">
    <source>
        <dbReference type="Pfam" id="PF01712"/>
    </source>
</evidence>
<organism evidence="10 11">
    <name type="scientific">Phototrophicus methaneseepsis</name>
    <dbReference type="NCBI Taxonomy" id="2710758"/>
    <lineage>
        <taxon>Bacteria</taxon>
        <taxon>Bacillati</taxon>
        <taxon>Chloroflexota</taxon>
        <taxon>Candidatus Thermofontia</taxon>
        <taxon>Phototrophicales</taxon>
        <taxon>Phototrophicaceae</taxon>
        <taxon>Phototrophicus</taxon>
    </lineage>
</organism>
<feature type="binding site" evidence="8">
    <location>
        <begin position="184"/>
        <end position="186"/>
    </location>
    <ligand>
        <name>ATP</name>
        <dbReference type="ChEBI" id="CHEBI:30616"/>
    </ligand>
</feature>
<feature type="binding site" evidence="7">
    <location>
        <position position="149"/>
    </location>
    <ligand>
        <name>substrate</name>
    </ligand>
</feature>
<keyword evidence="11" id="KW-1185">Reference proteome</keyword>
<feature type="binding site" evidence="7">
    <location>
        <position position="88"/>
    </location>
    <ligand>
        <name>substrate</name>
    </ligand>
</feature>
<dbReference type="AlphaFoldDB" id="A0A7S8ICK3"/>
<sequence length="211" mass="24754">MGKHLFIAIAGNIGAGKSTLTRMLASHYGWEPFYEANAENPYLADFYGDMERWSFHSQVFFLGKRLEHHRQLVDHPGSVVQDRTVYEDAEIFACNLYKQGHMSQRDYDAYRRLYLAIASFLPPPDLMIYLEAKVETLQAHINKRGRDFERDIASDYLQQLNELYENWIADWSVCPILRLPVDNLDFQHRPADFDHIIKEIESTIPLTRRML</sequence>
<dbReference type="GO" id="GO:0019136">
    <property type="term" value="F:deoxynucleoside kinase activity"/>
    <property type="evidence" value="ECO:0007669"/>
    <property type="project" value="InterPro"/>
</dbReference>
<dbReference type="InterPro" id="IPR050566">
    <property type="entry name" value="Deoxyribonucleoside_kinase"/>
</dbReference>
<dbReference type="CDD" id="cd01673">
    <property type="entry name" value="dNK"/>
    <property type="match status" value="1"/>
</dbReference>
<evidence type="ECO:0000256" key="3">
    <source>
        <dbReference type="ARBA" id="ARBA00022741"/>
    </source>
</evidence>
<reference evidence="10 11" key="1">
    <citation type="submission" date="2020-02" db="EMBL/GenBank/DDBJ databases">
        <authorList>
            <person name="Zheng R.K."/>
            <person name="Sun C.M."/>
        </authorList>
    </citation>
    <scope>NUCLEOTIDE SEQUENCE [LARGE SCALE GENOMIC DNA]</scope>
    <source>
        <strain evidence="11">rifampicinis</strain>
    </source>
</reference>
<dbReference type="InterPro" id="IPR031314">
    <property type="entry name" value="DNK_dom"/>
</dbReference>
<evidence type="ECO:0000256" key="2">
    <source>
        <dbReference type="ARBA" id="ARBA00022679"/>
    </source>
</evidence>
<evidence type="ECO:0000313" key="11">
    <source>
        <dbReference type="Proteomes" id="UP000594468"/>
    </source>
</evidence>
<feature type="binding site" evidence="7">
    <location>
        <position position="35"/>
    </location>
    <ligand>
        <name>substrate</name>
    </ligand>
</feature>
<dbReference type="PANTHER" id="PTHR10513:SF35">
    <property type="entry name" value="DEOXYADENOSINE KINASE"/>
    <property type="match status" value="1"/>
</dbReference>
<dbReference type="Proteomes" id="UP000594468">
    <property type="component" value="Chromosome"/>
</dbReference>
<dbReference type="InterPro" id="IPR027417">
    <property type="entry name" value="P-loop_NTPase"/>
</dbReference>
<keyword evidence="3 8" id="KW-0547">Nucleotide-binding</keyword>
<proteinExistence type="inferred from homology"/>
<name>A0A7S8ICK3_9CHLR</name>
<feature type="active site" description="Proton acceptor" evidence="6">
    <location>
        <position position="82"/>
    </location>
</feature>
<evidence type="ECO:0000256" key="4">
    <source>
        <dbReference type="ARBA" id="ARBA00022777"/>
    </source>
</evidence>
<dbReference type="Gene3D" id="3.40.50.300">
    <property type="entry name" value="P-loop containing nucleotide triphosphate hydrolases"/>
    <property type="match status" value="1"/>
</dbReference>
<dbReference type="RefSeq" id="WP_195168641.1">
    <property type="nucleotide sequence ID" value="NZ_CP062983.1"/>
</dbReference>
<dbReference type="EMBL" id="CP062983">
    <property type="protein sequence ID" value="QPC80566.1"/>
    <property type="molecule type" value="Genomic_DNA"/>
</dbReference>
<dbReference type="GO" id="GO:0005524">
    <property type="term" value="F:ATP binding"/>
    <property type="evidence" value="ECO:0007669"/>
    <property type="project" value="UniProtKB-KW"/>
</dbReference>
<keyword evidence="5 8" id="KW-0067">ATP-binding</keyword>
<protein>
    <submittedName>
        <fullName evidence="10">Deoxynucleoside kinase</fullName>
    </submittedName>
</protein>
<evidence type="ECO:0000256" key="1">
    <source>
        <dbReference type="ARBA" id="ARBA00007420"/>
    </source>
</evidence>
<accession>A0A7S8ICK3</accession>
<gene>
    <name evidence="10" type="ORF">G4Y79_12670</name>
</gene>